<dbReference type="GO" id="GO:0022857">
    <property type="term" value="F:transmembrane transporter activity"/>
    <property type="evidence" value="ECO:0007669"/>
    <property type="project" value="InterPro"/>
</dbReference>
<feature type="transmembrane region" description="Helical" evidence="7">
    <location>
        <begin position="191"/>
        <end position="214"/>
    </location>
</feature>
<feature type="region of interest" description="Disordered" evidence="6">
    <location>
        <begin position="1"/>
        <end position="35"/>
    </location>
</feature>
<name>A0A3M8AAZ8_9MICO</name>
<evidence type="ECO:0000256" key="3">
    <source>
        <dbReference type="ARBA" id="ARBA00022692"/>
    </source>
</evidence>
<feature type="transmembrane region" description="Helical" evidence="7">
    <location>
        <begin position="50"/>
        <end position="75"/>
    </location>
</feature>
<dbReference type="PANTHER" id="PTHR42770">
    <property type="entry name" value="AMINO ACID TRANSPORTER-RELATED"/>
    <property type="match status" value="1"/>
</dbReference>
<dbReference type="EMBL" id="RHHB01000020">
    <property type="protein sequence ID" value="RNB48386.1"/>
    <property type="molecule type" value="Genomic_DNA"/>
</dbReference>
<proteinExistence type="predicted"/>
<evidence type="ECO:0000256" key="4">
    <source>
        <dbReference type="ARBA" id="ARBA00022989"/>
    </source>
</evidence>
<dbReference type="Pfam" id="PF13520">
    <property type="entry name" value="AA_permease_2"/>
    <property type="match status" value="1"/>
</dbReference>
<dbReference type="RefSeq" id="WP_122937131.1">
    <property type="nucleotide sequence ID" value="NZ_JBHSNT010000008.1"/>
</dbReference>
<dbReference type="PIRSF" id="PIRSF006060">
    <property type="entry name" value="AA_transporter"/>
    <property type="match status" value="1"/>
</dbReference>
<evidence type="ECO:0000256" key="6">
    <source>
        <dbReference type="SAM" id="MobiDB-lite"/>
    </source>
</evidence>
<feature type="transmembrane region" description="Helical" evidence="7">
    <location>
        <begin position="266"/>
        <end position="289"/>
    </location>
</feature>
<dbReference type="Proteomes" id="UP000275048">
    <property type="component" value="Unassembled WGS sequence"/>
</dbReference>
<keyword evidence="5 7" id="KW-0472">Membrane</keyword>
<feature type="transmembrane region" description="Helical" evidence="7">
    <location>
        <begin position="226"/>
        <end position="245"/>
    </location>
</feature>
<organism evidence="8 9">
    <name type="scientific">Agromyces tardus</name>
    <dbReference type="NCBI Taxonomy" id="2583849"/>
    <lineage>
        <taxon>Bacteria</taxon>
        <taxon>Bacillati</taxon>
        <taxon>Actinomycetota</taxon>
        <taxon>Actinomycetes</taxon>
        <taxon>Micrococcales</taxon>
        <taxon>Microbacteriaceae</taxon>
        <taxon>Agromyces</taxon>
    </lineage>
</organism>
<evidence type="ECO:0000256" key="7">
    <source>
        <dbReference type="SAM" id="Phobius"/>
    </source>
</evidence>
<evidence type="ECO:0000313" key="8">
    <source>
        <dbReference type="EMBL" id="RNB48386.1"/>
    </source>
</evidence>
<keyword evidence="2" id="KW-1003">Cell membrane</keyword>
<gene>
    <name evidence="8" type="ORF">EDM22_11205</name>
</gene>
<dbReference type="Gene3D" id="1.20.1740.10">
    <property type="entry name" value="Amino acid/polyamine transporter I"/>
    <property type="match status" value="1"/>
</dbReference>
<keyword evidence="3 7" id="KW-0812">Transmembrane</keyword>
<evidence type="ECO:0000256" key="1">
    <source>
        <dbReference type="ARBA" id="ARBA00004651"/>
    </source>
</evidence>
<keyword evidence="9" id="KW-1185">Reference proteome</keyword>
<dbReference type="PANTHER" id="PTHR42770:SF16">
    <property type="entry name" value="AMINO ACID PERMEASE"/>
    <property type="match status" value="1"/>
</dbReference>
<keyword evidence="4 7" id="KW-1133">Transmembrane helix</keyword>
<feature type="transmembrane region" description="Helical" evidence="7">
    <location>
        <begin position="396"/>
        <end position="424"/>
    </location>
</feature>
<dbReference type="InterPro" id="IPR002293">
    <property type="entry name" value="AA/rel_permease1"/>
</dbReference>
<evidence type="ECO:0000313" key="9">
    <source>
        <dbReference type="Proteomes" id="UP000275048"/>
    </source>
</evidence>
<comment type="subcellular location">
    <subcellularLocation>
        <location evidence="1">Cell membrane</location>
        <topology evidence="1">Multi-pass membrane protein</topology>
    </subcellularLocation>
</comment>
<feature type="transmembrane region" description="Helical" evidence="7">
    <location>
        <begin position="309"/>
        <end position="332"/>
    </location>
</feature>
<feature type="transmembrane region" description="Helical" evidence="7">
    <location>
        <begin position="466"/>
        <end position="489"/>
    </location>
</feature>
<accession>A0A3M8AAZ8</accession>
<reference evidence="8 9" key="1">
    <citation type="submission" date="2018-10" db="EMBL/GenBank/DDBJ databases">
        <title>Isolation, diversity and antibacterial activity of antinobacteria from the wheat rhizosphere soil.</title>
        <authorList>
            <person name="Sun T."/>
        </authorList>
    </citation>
    <scope>NUCLEOTIDE SEQUENCE [LARGE SCALE GENOMIC DNA]</scope>
    <source>
        <strain evidence="8 9">SJ-23</strain>
    </source>
</reference>
<dbReference type="OrthoDB" id="137613at2"/>
<evidence type="ECO:0000256" key="5">
    <source>
        <dbReference type="ARBA" id="ARBA00023136"/>
    </source>
</evidence>
<feature type="transmembrane region" description="Helical" evidence="7">
    <location>
        <begin position="161"/>
        <end position="179"/>
    </location>
</feature>
<dbReference type="GO" id="GO:0005886">
    <property type="term" value="C:plasma membrane"/>
    <property type="evidence" value="ECO:0007669"/>
    <property type="project" value="UniProtKB-SubCell"/>
</dbReference>
<feature type="transmembrane region" description="Helical" evidence="7">
    <location>
        <begin position="436"/>
        <end position="460"/>
    </location>
</feature>
<protein>
    <submittedName>
        <fullName evidence="8">APC family permease</fullName>
    </submittedName>
</protein>
<feature type="transmembrane region" description="Helical" evidence="7">
    <location>
        <begin position="121"/>
        <end position="141"/>
    </location>
</feature>
<comment type="caution">
    <text evidence="8">The sequence shown here is derived from an EMBL/GenBank/DDBJ whole genome shotgun (WGS) entry which is preliminary data.</text>
</comment>
<feature type="transmembrane region" description="Helical" evidence="7">
    <location>
        <begin position="81"/>
        <end position="100"/>
    </location>
</feature>
<dbReference type="InterPro" id="IPR050367">
    <property type="entry name" value="APC_superfamily"/>
</dbReference>
<evidence type="ECO:0000256" key="2">
    <source>
        <dbReference type="ARBA" id="ARBA00022475"/>
    </source>
</evidence>
<feature type="transmembrane region" description="Helical" evidence="7">
    <location>
        <begin position="368"/>
        <end position="390"/>
    </location>
</feature>
<feature type="compositionally biased region" description="Gly residues" evidence="6">
    <location>
        <begin position="19"/>
        <end position="30"/>
    </location>
</feature>
<dbReference type="AlphaFoldDB" id="A0A3M8AAZ8"/>
<sequence length="511" mass="53058">MTLIDREPNEPVSAEPGGAQPGGGQPGGVQPGRAPAPAGLRRNALGTGGIVFMVISAAAPLTIIAGVAPLAILVGGVSAPLAYTVAGIILGIFAIAFMALTRHVRSLGGFYTYITAALGKAVGLGSSLVALVSYNALQIGLYGLMGAQGQALLANEFGIDVPWWAIAFVGIAAVFLVAWRGIDVGAKVLGVLLTLEALILVVLAVVILAQGGAAGITFGSFDPANLLNPGMFAILGVGFAAFMGFESTALYREEARDADRTIPRATYISVIFMAVFYGFIVWALIIGLGESDAVQAAAENTAGLVFAEAGHYLGAWAELVMYLLIITSVYASQLAFHNAINRYTFSLARDGVLPKALHRTDPKTGSPVASGVLQTVLAVVVVGIFAVLGLDPYLQLLLWVNSPGVIGIIVLQILTCLAVVVYFVKHRHLERRWYVLPAAIVAGLLQTGVLCILCASYDLLTAAGPVINAILIGITPVTFAVGVVLALVWRRTRPDVYARIGGGSGSEEVAA</sequence>